<evidence type="ECO:0000313" key="2">
    <source>
        <dbReference type="EMBL" id="CDD11835.1"/>
    </source>
</evidence>
<dbReference type="AlphaFoldDB" id="R6WR22"/>
<dbReference type="Proteomes" id="UP000014937">
    <property type="component" value="Unassembled WGS sequence"/>
</dbReference>
<dbReference type="HOGENOM" id="CLU_2397047_0_0_9"/>
<gene>
    <name evidence="2" type="ORF">BN587_00732</name>
</gene>
<dbReference type="RefSeq" id="WP_021719818.1">
    <property type="nucleotide sequence ID" value="NZ_FR892777.1"/>
</dbReference>
<feature type="chain" id="PRO_5038475233" evidence="1">
    <location>
        <begin position="28"/>
        <end position="93"/>
    </location>
</feature>
<evidence type="ECO:0000256" key="1">
    <source>
        <dbReference type="SAM" id="SignalP"/>
    </source>
</evidence>
<proteinExistence type="predicted"/>
<accession>R6WR22</accession>
<dbReference type="EMBL" id="CBGL010000101">
    <property type="protein sequence ID" value="CDD11835.1"/>
    <property type="molecule type" value="Genomic_DNA"/>
</dbReference>
<keyword evidence="1" id="KW-0732">Signal</keyword>
<comment type="caution">
    <text evidence="2">The sequence shown here is derived from an EMBL/GenBank/DDBJ whole genome shotgun (WGS) entry which is preliminary data.</text>
</comment>
<protein>
    <submittedName>
        <fullName evidence="2">Uncharacterized protein</fullName>
    </submittedName>
</protein>
<name>R6WR22_9FIRM</name>
<feature type="signal peptide" evidence="1">
    <location>
        <begin position="1"/>
        <end position="27"/>
    </location>
</feature>
<sequence length="93" mass="10313">MKNYLHQRSKSLLAFAVGLTILSSSFAGEVSAAECYYYGSDLATDDSTTTWDDETQTATLHADRSIDRAFNYSYNFGSQSHTEGQFVSSIHIL</sequence>
<organism evidence="2">
    <name type="scientific">Phascolarctobacterium succinatutens CAG:287</name>
    <dbReference type="NCBI Taxonomy" id="1263101"/>
    <lineage>
        <taxon>Bacteria</taxon>
        <taxon>Bacillati</taxon>
        <taxon>Bacillota</taxon>
        <taxon>Negativicutes</taxon>
        <taxon>Acidaminococcales</taxon>
        <taxon>Acidaminococcaceae</taxon>
        <taxon>Phascolarctobacterium</taxon>
    </lineage>
</organism>
<reference evidence="2" key="1">
    <citation type="submission" date="2012-11" db="EMBL/GenBank/DDBJ databases">
        <title>Dependencies among metagenomic species, viruses, plasmids and units of genetic variation.</title>
        <authorList>
            <person name="Nielsen H.B."/>
            <person name="Almeida M."/>
            <person name="Juncker A.S."/>
            <person name="Rasmussen S."/>
            <person name="Li J."/>
            <person name="Sunagawa S."/>
            <person name="Plichta D."/>
            <person name="Gautier L."/>
            <person name="Le Chatelier E."/>
            <person name="Peletier E."/>
            <person name="Bonde I."/>
            <person name="Nielsen T."/>
            <person name="Manichanh C."/>
            <person name="Arumugam M."/>
            <person name="Batto J."/>
            <person name="Santos M.B.Q.D."/>
            <person name="Blom N."/>
            <person name="Borruel N."/>
            <person name="Burgdorf K.S."/>
            <person name="Boumezbeur F."/>
            <person name="Casellas F."/>
            <person name="Dore J."/>
            <person name="Guarner F."/>
            <person name="Hansen T."/>
            <person name="Hildebrand F."/>
            <person name="Kaas R.S."/>
            <person name="Kennedy S."/>
            <person name="Kristiansen K."/>
            <person name="Kultima J.R."/>
            <person name="Leonard P."/>
            <person name="Levenez F."/>
            <person name="Lund O."/>
            <person name="Moumen B."/>
            <person name="Le Paslier D."/>
            <person name="Pons N."/>
            <person name="Pedersen O."/>
            <person name="Prifti E."/>
            <person name="Qin J."/>
            <person name="Raes J."/>
            <person name="Tap J."/>
            <person name="Tims S."/>
            <person name="Ussery D.W."/>
            <person name="Yamada T."/>
            <person name="MetaHit consortium"/>
            <person name="Renault P."/>
            <person name="Sicheritz-Ponten T."/>
            <person name="Bork P."/>
            <person name="Wang J."/>
            <person name="Brunak S."/>
            <person name="Ehrlich S.D."/>
        </authorList>
    </citation>
    <scope>NUCLEOTIDE SEQUENCE [LARGE SCALE GENOMIC DNA]</scope>
</reference>